<dbReference type="EMBL" id="JHEG02000048">
    <property type="protein sequence ID" value="KIE10127.1"/>
    <property type="molecule type" value="Genomic_DNA"/>
</dbReference>
<proteinExistence type="predicted"/>
<accession>A0A0C1N649</accession>
<reference evidence="1" key="1">
    <citation type="journal article" date="2015" name="Genome Announc.">
        <title>Draft Genome Sequence of Tolypothrix boutellei Strain VB521301.</title>
        <authorList>
            <person name="Chandrababunaidu M.M."/>
            <person name="Singh D."/>
            <person name="Sen D."/>
            <person name="Bhan S."/>
            <person name="Das S."/>
            <person name="Gupta A."/>
            <person name="Adhikary S.P."/>
            <person name="Tripathy S."/>
        </authorList>
    </citation>
    <scope>NUCLEOTIDE SEQUENCE</scope>
    <source>
        <strain evidence="1">VB521301</strain>
    </source>
</reference>
<gene>
    <name evidence="1" type="ORF">DA73_0215935</name>
</gene>
<dbReference type="AlphaFoldDB" id="A0A0C1N649"/>
<sequence length="86" mass="10101">MSVAWKRLLTPNRNRQRKLTLNWQLVKIDSDLLEDSVFYPALTAYLLARYCKTGIELIKRVQPRFFGQMFAFPEILFFISLGVTVC</sequence>
<protein>
    <submittedName>
        <fullName evidence="1">Uncharacterized protein</fullName>
    </submittedName>
</protein>
<evidence type="ECO:0000313" key="1">
    <source>
        <dbReference type="EMBL" id="KIE10127.1"/>
    </source>
</evidence>
<comment type="caution">
    <text evidence="1">The sequence shown here is derived from an EMBL/GenBank/DDBJ whole genome shotgun (WGS) entry which is preliminary data.</text>
</comment>
<organism evidence="1">
    <name type="scientific">Tolypothrix bouteillei VB521301</name>
    <dbReference type="NCBI Taxonomy" id="1479485"/>
    <lineage>
        <taxon>Bacteria</taxon>
        <taxon>Bacillati</taxon>
        <taxon>Cyanobacteriota</taxon>
        <taxon>Cyanophyceae</taxon>
        <taxon>Nostocales</taxon>
        <taxon>Tolypothrichaceae</taxon>
        <taxon>Tolypothrix</taxon>
    </lineage>
</organism>
<name>A0A0C1N649_9CYAN</name>